<organism evidence="2 3">
    <name type="scientific">Bordetella genomosp. 4</name>
    <dbReference type="NCBI Taxonomy" id="463044"/>
    <lineage>
        <taxon>Bacteria</taxon>
        <taxon>Pseudomonadati</taxon>
        <taxon>Pseudomonadota</taxon>
        <taxon>Betaproteobacteria</taxon>
        <taxon>Burkholderiales</taxon>
        <taxon>Alcaligenaceae</taxon>
        <taxon>Bordetella</taxon>
    </lineage>
</organism>
<sequence length="74" mass="8068">MAAGRLRRQYDHGEGPLAEFAPIAMDLEGPGQLIDGIENPLLRWTLKSAIVAIGVAVAIALFVVDENDDWTECF</sequence>
<evidence type="ECO:0000313" key="2">
    <source>
        <dbReference type="EMBL" id="OZI67833.1"/>
    </source>
</evidence>
<proteinExistence type="predicted"/>
<accession>A0A261V3T5</accession>
<comment type="caution">
    <text evidence="2">The sequence shown here is derived from an EMBL/GenBank/DDBJ whole genome shotgun (WGS) entry which is preliminary data.</text>
</comment>
<reference evidence="2 3" key="1">
    <citation type="submission" date="2017-05" db="EMBL/GenBank/DDBJ databases">
        <title>Complete and WGS of Bordetella genogroups.</title>
        <authorList>
            <person name="Spilker T."/>
            <person name="LiPuma J."/>
        </authorList>
    </citation>
    <scope>NUCLEOTIDE SEQUENCE [LARGE SCALE GENOMIC DNA]</scope>
    <source>
        <strain evidence="2 3">AU9919</strain>
    </source>
</reference>
<keyword evidence="1" id="KW-0472">Membrane</keyword>
<feature type="transmembrane region" description="Helical" evidence="1">
    <location>
        <begin position="44"/>
        <end position="64"/>
    </location>
</feature>
<gene>
    <name evidence="2" type="ORF">CAL20_02015</name>
</gene>
<keyword evidence="3" id="KW-1185">Reference proteome</keyword>
<dbReference type="EMBL" id="NEVQ01000001">
    <property type="protein sequence ID" value="OZI67833.1"/>
    <property type="molecule type" value="Genomic_DNA"/>
</dbReference>
<name>A0A261V3T5_9BORD</name>
<keyword evidence="1" id="KW-1133">Transmembrane helix</keyword>
<dbReference type="AlphaFoldDB" id="A0A261V3T5"/>
<keyword evidence="1" id="KW-0812">Transmembrane</keyword>
<evidence type="ECO:0000256" key="1">
    <source>
        <dbReference type="SAM" id="Phobius"/>
    </source>
</evidence>
<evidence type="ECO:0000313" key="3">
    <source>
        <dbReference type="Proteomes" id="UP000216885"/>
    </source>
</evidence>
<dbReference type="Proteomes" id="UP000216885">
    <property type="component" value="Unassembled WGS sequence"/>
</dbReference>
<protein>
    <submittedName>
        <fullName evidence="2">Uncharacterized protein</fullName>
    </submittedName>
</protein>